<dbReference type="Pfam" id="PF03781">
    <property type="entry name" value="FGE-sulfatase"/>
    <property type="match status" value="1"/>
</dbReference>
<dbReference type="PANTHER" id="PTHR23150">
    <property type="entry name" value="SULFATASE MODIFYING FACTOR 1, 2"/>
    <property type="match status" value="1"/>
</dbReference>
<dbReference type="KEGG" id="lab:LA76x_4692"/>
<accession>A0A0S2FGX7</accession>
<dbReference type="EMBL" id="CP011129">
    <property type="protein sequence ID" value="ALN82795.1"/>
    <property type="molecule type" value="Genomic_DNA"/>
</dbReference>
<gene>
    <name evidence="2" type="ORF">LA76x_4692</name>
</gene>
<dbReference type="SUPFAM" id="SSF56436">
    <property type="entry name" value="C-type lectin-like"/>
    <property type="match status" value="1"/>
</dbReference>
<dbReference type="RefSeq" id="WP_082648042.1">
    <property type="nucleotide sequence ID" value="NZ_CP011129.1"/>
</dbReference>
<dbReference type="InterPro" id="IPR051043">
    <property type="entry name" value="Sulfatase_Mod_Factor_Kinase"/>
</dbReference>
<dbReference type="STRING" id="84531.LA76x_4692"/>
<dbReference type="Proteomes" id="UP000060787">
    <property type="component" value="Chromosome"/>
</dbReference>
<evidence type="ECO:0000259" key="1">
    <source>
        <dbReference type="Pfam" id="PF03781"/>
    </source>
</evidence>
<dbReference type="eggNOG" id="COG1262">
    <property type="taxonomic scope" value="Bacteria"/>
</dbReference>
<evidence type="ECO:0000313" key="2">
    <source>
        <dbReference type="EMBL" id="ALN82795.1"/>
    </source>
</evidence>
<name>A0A0S2FGX7_LYSAN</name>
<dbReference type="InterPro" id="IPR005532">
    <property type="entry name" value="SUMF_dom"/>
</dbReference>
<feature type="domain" description="Sulfatase-modifying factor enzyme-like" evidence="1">
    <location>
        <begin position="486"/>
        <end position="727"/>
    </location>
</feature>
<dbReference type="InterPro" id="IPR042095">
    <property type="entry name" value="SUMF_sf"/>
</dbReference>
<dbReference type="InterPro" id="IPR016187">
    <property type="entry name" value="CTDL_fold"/>
</dbReference>
<keyword evidence="3" id="KW-1185">Reference proteome</keyword>
<sequence>MTQAPRPPDDHAADAANEGERPLVRTEYKFSHVTTQRYLPLPGKAPGWPFAEIGHWKVDVDATLDDWIAELGDWRREHLIRIGYDDAHYRRPELQWAQRNFVHAQMMAEDRYFYDPVAGRYTVDRYLDDLERRYGGIDSVLIWHVYPNIGVDDRNQFDLAADLPGGLDGLRGAIADFHRRGVRVFLPTMPWDQGTRDSGRKDWESVAQLVQAVGADGVNGDTYNGVPRAFFDACDALGHPVVLQPESTISAEEALIWNVQSWGKKAPNEAIPPVAKFKWLEPRHMINYENRWGRERNHDLQYIFFNGIGYNAWENVWGLWNQLGERDAETLRRIAAIERRFPAHFVSADWRPYARTLQAGVFASRFPQAGSTLWTLVNRNEYEIAGEQIAVDHVDGARYFDAWNGVALQPRLDGGRAVFEFVLEGRGFGAVLALAPGAEIDGLDAFLARMNQLSATPLHRYSNQWRALPQRLVPIEPVAPAAAAPPGMVEIPAGEFDFVVGGIEIEGQTWEGVDVQYPWEDSARRNHRKRMRLPRFFIDRTPVTNAEYQRFVIDSGYVPRDAHNYLRDWVDGAPLPGWERKPVTWVALEDARAYAQWAGKRLPREWEWQYAAQGHDGRRYPWGEDWRDDAVPAPNRNRRLRAPDDVDAHPAGASPFGVLDLVGNVWQWSDEYLDEHTRAAILRGGSAYQPQTSHWYFPQAYRLDQHGKYLLMASSKDRSGCIGFRCVVDAA</sequence>
<protein>
    <submittedName>
        <fullName evidence="2">Formylglycine-generating sulfatase enzyme family protein</fullName>
    </submittedName>
</protein>
<dbReference type="PANTHER" id="PTHR23150:SF19">
    <property type="entry name" value="FORMYLGLYCINE-GENERATING ENZYME"/>
    <property type="match status" value="1"/>
</dbReference>
<proteinExistence type="predicted"/>
<reference evidence="2 3" key="1">
    <citation type="journal article" date="2015" name="BMC Genomics">
        <title>Comparative genomics and metabolic profiling of the genus Lysobacter.</title>
        <authorList>
            <person name="de Bruijn I."/>
            <person name="Cheng X."/>
            <person name="de Jager V."/>
            <person name="Exposito R.G."/>
            <person name="Watrous J."/>
            <person name="Patel N."/>
            <person name="Postma J."/>
            <person name="Dorrestein P.C."/>
            <person name="Kobayashi D."/>
            <person name="Raaijmakers J.M."/>
        </authorList>
    </citation>
    <scope>NUCLEOTIDE SEQUENCE [LARGE SCALE GENOMIC DNA]</scope>
    <source>
        <strain evidence="2 3">76</strain>
    </source>
</reference>
<organism evidence="2 3">
    <name type="scientific">Lysobacter antibioticus</name>
    <dbReference type="NCBI Taxonomy" id="84531"/>
    <lineage>
        <taxon>Bacteria</taxon>
        <taxon>Pseudomonadati</taxon>
        <taxon>Pseudomonadota</taxon>
        <taxon>Gammaproteobacteria</taxon>
        <taxon>Lysobacterales</taxon>
        <taxon>Lysobacteraceae</taxon>
        <taxon>Lysobacter</taxon>
    </lineage>
</organism>
<dbReference type="Gene3D" id="3.90.1580.10">
    <property type="entry name" value="paralog of FGE (formylglycine-generating enzyme)"/>
    <property type="match status" value="1"/>
</dbReference>
<dbReference type="GO" id="GO:0120147">
    <property type="term" value="F:formylglycine-generating oxidase activity"/>
    <property type="evidence" value="ECO:0007669"/>
    <property type="project" value="TreeGrafter"/>
</dbReference>
<dbReference type="AlphaFoldDB" id="A0A0S2FGX7"/>
<evidence type="ECO:0000313" key="3">
    <source>
        <dbReference type="Proteomes" id="UP000060787"/>
    </source>
</evidence>
<dbReference type="PATRIC" id="fig|84531.8.peg.4684"/>